<dbReference type="Proteomes" id="UP000789752">
    <property type="component" value="Unassembled WGS sequence"/>
</dbReference>
<name>A0ABN7QIR9_9BURK</name>
<keyword evidence="3" id="KW-1185">Reference proteome</keyword>
<accession>A0ABN7QIR9</accession>
<dbReference type="EMBL" id="CAJQYY010000010">
    <property type="protein sequence ID" value="CAG4896691.1"/>
    <property type="molecule type" value="Genomic_DNA"/>
</dbReference>
<feature type="compositionally biased region" description="Low complexity" evidence="1">
    <location>
        <begin position="86"/>
        <end position="95"/>
    </location>
</feature>
<protein>
    <recommendedName>
        <fullName evidence="4">Translation initiation factor IF-2</fullName>
    </recommendedName>
</protein>
<proteinExistence type="predicted"/>
<evidence type="ECO:0000313" key="2">
    <source>
        <dbReference type="EMBL" id="CAG4896691.1"/>
    </source>
</evidence>
<dbReference type="PROSITE" id="PS51257">
    <property type="entry name" value="PROKAR_LIPOPROTEIN"/>
    <property type="match status" value="1"/>
</dbReference>
<feature type="region of interest" description="Disordered" evidence="1">
    <location>
        <begin position="86"/>
        <end position="181"/>
    </location>
</feature>
<evidence type="ECO:0000256" key="1">
    <source>
        <dbReference type="SAM" id="MobiDB-lite"/>
    </source>
</evidence>
<evidence type="ECO:0000313" key="3">
    <source>
        <dbReference type="Proteomes" id="UP000789752"/>
    </source>
</evidence>
<reference evidence="2 3" key="1">
    <citation type="submission" date="2021-04" db="EMBL/GenBank/DDBJ databases">
        <authorList>
            <person name="Vanwijnsberghe S."/>
        </authorList>
    </citation>
    <scope>NUCLEOTIDE SEQUENCE [LARGE SCALE GENOMIC DNA]</scope>
    <source>
        <strain evidence="2 3">LMG 32171</strain>
    </source>
</reference>
<gene>
    <name evidence="2" type="ORF">R54767_02159</name>
</gene>
<organism evidence="2 3">
    <name type="scientific">Paraburkholderia gardini</name>
    <dbReference type="NCBI Taxonomy" id="2823469"/>
    <lineage>
        <taxon>Bacteria</taxon>
        <taxon>Pseudomonadati</taxon>
        <taxon>Pseudomonadota</taxon>
        <taxon>Betaproteobacteria</taxon>
        <taxon>Burkholderiales</taxon>
        <taxon>Burkholderiaceae</taxon>
        <taxon>Paraburkholderia</taxon>
    </lineage>
</organism>
<sequence>MKGLYERLMNHLPVKRFTLMAGLAAATVLTGCAVYPDGTPVYGGGYDGYEQTYPAYGYGGAPAPQANVYLGFGNYSGPGYYDRGNYNNHGYYGQGRPPPPQAGRPRGGGPPSADGGTRPGGGGGPPPQAGGPGGDHGGGHPPPQAGGNNSAHSGGNADNTARGSGRGGNRPSGTMSWQDRR</sequence>
<evidence type="ECO:0008006" key="4">
    <source>
        <dbReference type="Google" id="ProtNLM"/>
    </source>
</evidence>
<feature type="compositionally biased region" description="Low complexity" evidence="1">
    <location>
        <begin position="145"/>
        <end position="163"/>
    </location>
</feature>
<comment type="caution">
    <text evidence="2">The sequence shown here is derived from an EMBL/GenBank/DDBJ whole genome shotgun (WGS) entry which is preliminary data.</text>
</comment>